<proteinExistence type="predicted"/>
<dbReference type="Gene3D" id="1.10.260.40">
    <property type="entry name" value="lambda repressor-like DNA-binding domains"/>
    <property type="match status" value="1"/>
</dbReference>
<dbReference type="EMBL" id="DS990239">
    <property type="protein sequence ID" value="EEQ54825.1"/>
    <property type="molecule type" value="Genomic_DNA"/>
</dbReference>
<reference evidence="1" key="1">
    <citation type="submission" date="2008-08" db="EMBL/GenBank/DDBJ databases">
        <title>Annotation of Bifidobacterium longum subsp. infantis CCUG 52486.</title>
        <authorList>
            <consortium name="The Broad Institute Genome Sequencing Platform"/>
            <person name="Gougoulias C."/>
            <person name="Tuohy K.M."/>
            <person name="Gibson G.R."/>
            <person name="Ward D."/>
            <person name="Mehta T."/>
            <person name="Young S."/>
            <person name="Jaffe D."/>
            <person name="Gnerre S."/>
            <person name="Berlin A."/>
            <person name="Heiman D."/>
            <person name="Hepburn T."/>
            <person name="Shea T."/>
            <person name="Sykes S."/>
            <person name="Alvarado L."/>
            <person name="Kodira C."/>
            <person name="Borodovsky M."/>
            <person name="Lander E."/>
            <person name="Galagan J."/>
            <person name="Nusbaum C."/>
            <person name="Birren B."/>
        </authorList>
    </citation>
    <scope>NUCLEOTIDE SEQUENCE [LARGE SCALE GENOMIC DNA]</scope>
    <source>
        <strain evidence="1">CCUG 52486</strain>
    </source>
</reference>
<evidence type="ECO:0000313" key="1">
    <source>
        <dbReference type="EMBL" id="EEQ54825.1"/>
    </source>
</evidence>
<gene>
    <name evidence="1" type="ORF">BLIG_00776</name>
</gene>
<dbReference type="Proteomes" id="UP000005084">
    <property type="component" value="Unassembled WGS sequence"/>
</dbReference>
<name>C5E9W8_BIFLI</name>
<dbReference type="InterPro" id="IPR010982">
    <property type="entry name" value="Lambda_DNA-bd_dom_sf"/>
</dbReference>
<sequence length="98" mass="10727">MLDSDYLVSKVNHMNTLEYSKQVAENVSKALDGANLSVSAAAEKTGIPRTTLSRHLNHPETAPFDVIELSRIASITRKTVSSLTRFKATPALTDKEAR</sequence>
<dbReference type="GO" id="GO:0003677">
    <property type="term" value="F:DNA binding"/>
    <property type="evidence" value="ECO:0007669"/>
    <property type="project" value="InterPro"/>
</dbReference>
<dbReference type="AlphaFoldDB" id="C5E9W8"/>
<accession>C5E9W8</accession>
<dbReference type="SUPFAM" id="SSF47413">
    <property type="entry name" value="lambda repressor-like DNA-binding domains"/>
    <property type="match status" value="1"/>
</dbReference>
<dbReference type="HOGENOM" id="CLU_2328179_0_0_11"/>
<organism evidence="1">
    <name type="scientific">Bifidobacterium longum subsp. infantis CCUG 52486</name>
    <dbReference type="NCBI Taxonomy" id="537937"/>
    <lineage>
        <taxon>Bacteria</taxon>
        <taxon>Bacillati</taxon>
        <taxon>Actinomycetota</taxon>
        <taxon>Actinomycetes</taxon>
        <taxon>Bifidobacteriales</taxon>
        <taxon>Bifidobacteriaceae</taxon>
        <taxon>Bifidobacterium</taxon>
    </lineage>
</organism>
<protein>
    <submittedName>
        <fullName evidence="1">Uncharacterized protein</fullName>
    </submittedName>
</protein>